<dbReference type="PhylomeDB" id="A0A0D2VYY6"/>
<organism evidence="5 6">
    <name type="scientific">Capsaspora owczarzaki (strain ATCC 30864)</name>
    <dbReference type="NCBI Taxonomy" id="595528"/>
    <lineage>
        <taxon>Eukaryota</taxon>
        <taxon>Filasterea</taxon>
        <taxon>Capsaspora</taxon>
    </lineage>
</organism>
<reference evidence="6" key="1">
    <citation type="submission" date="2011-02" db="EMBL/GenBank/DDBJ databases">
        <title>The Genome Sequence of Capsaspora owczarzaki ATCC 30864.</title>
        <authorList>
            <person name="Russ C."/>
            <person name="Cuomo C."/>
            <person name="Burger G."/>
            <person name="Gray M.W."/>
            <person name="Holland P.W.H."/>
            <person name="King N."/>
            <person name="Lang F.B.F."/>
            <person name="Roger A.J."/>
            <person name="Ruiz-Trillo I."/>
            <person name="Young S.K."/>
            <person name="Zeng Q."/>
            <person name="Gargeya S."/>
            <person name="Alvarado L."/>
            <person name="Berlin A."/>
            <person name="Chapman S.B."/>
            <person name="Chen Z."/>
            <person name="Freedman E."/>
            <person name="Gellesch M."/>
            <person name="Goldberg J."/>
            <person name="Griggs A."/>
            <person name="Gujja S."/>
            <person name="Heilman E."/>
            <person name="Heiman D."/>
            <person name="Howarth C."/>
            <person name="Mehta T."/>
            <person name="Neiman D."/>
            <person name="Pearson M."/>
            <person name="Roberts A."/>
            <person name="Saif S."/>
            <person name="Shea T."/>
            <person name="Shenoy N."/>
            <person name="Sisk P."/>
            <person name="Stolte C."/>
            <person name="Sykes S."/>
            <person name="White J."/>
            <person name="Yandava C."/>
            <person name="Haas B."/>
            <person name="Nusbaum C."/>
            <person name="Birren B."/>
        </authorList>
    </citation>
    <scope>NUCLEOTIDE SEQUENCE</scope>
    <source>
        <strain evidence="6">ATCC 30864</strain>
    </source>
</reference>
<keyword evidence="6" id="KW-1185">Reference proteome</keyword>
<dbReference type="STRING" id="595528.A0A0D2VYY6"/>
<sequence>MSAAGGGTGDAAPDKRSSSAGLSNEIFEQQLAQLEDQLVDAMMGKQAMEDEVARLKERTHELENQLAVALSSSEAAAQPNSPAQRARTSTVGGRGVLDASASDSTQPKRPSSLTLSARVAQLQANIIGQWRIFLDDLKEEQEDDMVVVTAEPDVLSMKLLKLNVARFRAAFRPIKFTIDLVSHVLTWSNPAATAIICVTMWLLVLSGILIPVLLLAMAGFLTYMYYLEAGVTKLRPFGYTDEPVHSGEPDPSMRDRVTLMLSIARRVQNLLGDVATVLEKLANLVTWKNPTVTRKLRNMLLIGGIGMLVLPDYWIGFLVGTNVCLQLFVLKHLFRKFPKLRAKYDTVPNMFAALPSAADVAAIHAPTGASGSRSATIAADAASLMSEDGISLDGRADAEAAELKQSKKHRKEHLLRDQFGFENVELIGNWRCALLNKASKYTGHRQGKLYLTARHLCFDPASGFFSSASEKDKLLIDLADIVTIRKAKPISFSPGDGFSIEVILSDSHSILFGALVRRDVTFETIAKQGASLALDWGTAALASIQEPPKSK</sequence>
<evidence type="ECO:0000313" key="5">
    <source>
        <dbReference type="EMBL" id="KJE96982.1"/>
    </source>
</evidence>
<dbReference type="InterPro" id="IPR013583">
    <property type="entry name" value="MCTP_C"/>
</dbReference>
<keyword evidence="3" id="KW-0812">Transmembrane</keyword>
<feature type="region of interest" description="Disordered" evidence="2">
    <location>
        <begin position="1"/>
        <end position="24"/>
    </location>
</feature>
<dbReference type="AlphaFoldDB" id="A0A0D2VYY6"/>
<gene>
    <name evidence="5" type="ORF">CAOG_007472</name>
</gene>
<dbReference type="Gene3D" id="2.30.29.30">
    <property type="entry name" value="Pleckstrin-homology domain (PH domain)/Phosphotyrosine-binding domain (PTB)"/>
    <property type="match status" value="1"/>
</dbReference>
<evidence type="ECO:0000256" key="1">
    <source>
        <dbReference type="ARBA" id="ARBA00022737"/>
    </source>
</evidence>
<feature type="compositionally biased region" description="Polar residues" evidence="2">
    <location>
        <begin position="78"/>
        <end position="91"/>
    </location>
</feature>
<dbReference type="Pfam" id="PF08372">
    <property type="entry name" value="PRT_C"/>
    <property type="match status" value="1"/>
</dbReference>
<dbReference type="Proteomes" id="UP000008743">
    <property type="component" value="Unassembled WGS sequence"/>
</dbReference>
<dbReference type="eggNOG" id="ENOG502QPMR">
    <property type="taxonomic scope" value="Eukaryota"/>
</dbReference>
<dbReference type="InParanoid" id="A0A0D2VYY6"/>
<dbReference type="InterPro" id="IPR004182">
    <property type="entry name" value="GRAM"/>
</dbReference>
<feature type="domain" description="GRAM" evidence="4">
    <location>
        <begin position="413"/>
        <end position="488"/>
    </location>
</feature>
<dbReference type="GO" id="GO:0034164">
    <property type="term" value="P:negative regulation of toll-like receptor 9 signaling pathway"/>
    <property type="evidence" value="ECO:0007669"/>
    <property type="project" value="TreeGrafter"/>
</dbReference>
<dbReference type="GO" id="GO:0006915">
    <property type="term" value="P:apoptotic process"/>
    <property type="evidence" value="ECO:0007669"/>
    <property type="project" value="InterPro"/>
</dbReference>
<dbReference type="RefSeq" id="XP_004343346.2">
    <property type="nucleotide sequence ID" value="XM_004343296.2"/>
</dbReference>
<feature type="compositionally biased region" description="Polar residues" evidence="2">
    <location>
        <begin position="101"/>
        <end position="112"/>
    </location>
</feature>
<protein>
    <recommendedName>
        <fullName evidence="4">GRAM domain-containing protein</fullName>
    </recommendedName>
</protein>
<evidence type="ECO:0000313" key="6">
    <source>
        <dbReference type="Proteomes" id="UP000008743"/>
    </source>
</evidence>
<dbReference type="InterPro" id="IPR011993">
    <property type="entry name" value="PH-like_dom_sf"/>
</dbReference>
<dbReference type="SMART" id="SM00568">
    <property type="entry name" value="GRAM"/>
    <property type="match status" value="1"/>
</dbReference>
<dbReference type="OrthoDB" id="1708389at2759"/>
<dbReference type="PANTHER" id="PTHR37402:SF1">
    <property type="entry name" value="GRAM DOMAIN-CONTAINING PROTEIN 4"/>
    <property type="match status" value="1"/>
</dbReference>
<name>A0A0D2VYY6_CAPO3</name>
<proteinExistence type="predicted"/>
<keyword evidence="3" id="KW-0472">Membrane</keyword>
<dbReference type="Pfam" id="PF02893">
    <property type="entry name" value="GRAM"/>
    <property type="match status" value="1"/>
</dbReference>
<evidence type="ECO:0000259" key="4">
    <source>
        <dbReference type="SMART" id="SM00568"/>
    </source>
</evidence>
<dbReference type="EMBL" id="KE346373">
    <property type="protein sequence ID" value="KJE96982.1"/>
    <property type="molecule type" value="Genomic_DNA"/>
</dbReference>
<evidence type="ECO:0000256" key="3">
    <source>
        <dbReference type="SAM" id="Phobius"/>
    </source>
</evidence>
<keyword evidence="3" id="KW-1133">Transmembrane helix</keyword>
<accession>A0A0D2VYY6</accession>
<evidence type="ECO:0000256" key="2">
    <source>
        <dbReference type="SAM" id="MobiDB-lite"/>
    </source>
</evidence>
<dbReference type="InterPro" id="IPR037847">
    <property type="entry name" value="GRAMDC4"/>
</dbReference>
<feature type="region of interest" description="Disordered" evidence="2">
    <location>
        <begin position="70"/>
        <end position="112"/>
    </location>
</feature>
<dbReference type="PANTHER" id="PTHR37402">
    <property type="entry name" value="GRAM DOMAIN-CONTAINING PROTEIN 4"/>
    <property type="match status" value="1"/>
</dbReference>
<feature type="transmembrane region" description="Helical" evidence="3">
    <location>
        <begin position="201"/>
        <end position="226"/>
    </location>
</feature>
<keyword evidence="1" id="KW-0677">Repeat</keyword>